<dbReference type="Pfam" id="PF00583">
    <property type="entry name" value="Acetyltransf_1"/>
    <property type="match status" value="1"/>
</dbReference>
<dbReference type="InterPro" id="IPR016181">
    <property type="entry name" value="Acyl_CoA_acyltransferase"/>
</dbReference>
<reference evidence="3 4" key="1">
    <citation type="submission" date="2017-09" db="EMBL/GenBank/DDBJ databases">
        <title>The draft genome sequences of Marinobacter guineae M3B.</title>
        <authorList>
            <person name="Cao J."/>
        </authorList>
    </citation>
    <scope>NUCLEOTIDE SEQUENCE [LARGE SCALE GENOMIC DNA]</scope>
    <source>
        <strain evidence="3 4">M3B</strain>
    </source>
</reference>
<dbReference type="InterPro" id="IPR050769">
    <property type="entry name" value="NAT_camello-type"/>
</dbReference>
<comment type="caution">
    <text evidence="3">The sequence shown here is derived from an EMBL/GenBank/DDBJ whole genome shotgun (WGS) entry which is preliminary data.</text>
</comment>
<dbReference type="CDD" id="cd04301">
    <property type="entry name" value="NAT_SF"/>
    <property type="match status" value="1"/>
</dbReference>
<dbReference type="OrthoDB" id="9805924at2"/>
<gene>
    <name evidence="3" type="ORF">CLH62_17955</name>
</gene>
<dbReference type="Proteomes" id="UP000229044">
    <property type="component" value="Unassembled WGS sequence"/>
</dbReference>
<accession>A0A2G1VB47</accession>
<dbReference type="InterPro" id="IPR000182">
    <property type="entry name" value="GNAT_dom"/>
</dbReference>
<dbReference type="PROSITE" id="PS51186">
    <property type="entry name" value="GNAT"/>
    <property type="match status" value="1"/>
</dbReference>
<protein>
    <submittedName>
        <fullName evidence="3">GNAT family N-acetyltransferase</fullName>
    </submittedName>
</protein>
<feature type="domain" description="N-acetyltransferase" evidence="2">
    <location>
        <begin position="17"/>
        <end position="185"/>
    </location>
</feature>
<keyword evidence="4" id="KW-1185">Reference proteome</keyword>
<dbReference type="SUPFAM" id="SSF55729">
    <property type="entry name" value="Acyl-CoA N-acyltransferases (Nat)"/>
    <property type="match status" value="1"/>
</dbReference>
<dbReference type="PANTHER" id="PTHR13947">
    <property type="entry name" value="GNAT FAMILY N-ACETYLTRANSFERASE"/>
    <property type="match status" value="1"/>
</dbReference>
<sequence>MGLQELVMGRKKAENGFVIREAREEDLPVMVGFLVKLALHVSGEEPLDLRESERKRLLKALGSSLKDQDKHLVVAESTDAGLVGMGYVYVWRSQGIWARTEPVEFRSGMIDDVWVEPEFRKRGIFKALLRDLVAFAESHNVSELILEYSASNEEARAAWTKLGFRPTGIRAAAFTSTVKQSLAKR</sequence>
<name>A0A2G1VB47_9GAMM</name>
<evidence type="ECO:0000259" key="2">
    <source>
        <dbReference type="PROSITE" id="PS51186"/>
    </source>
</evidence>
<dbReference type="Gene3D" id="3.40.630.30">
    <property type="match status" value="1"/>
</dbReference>
<evidence type="ECO:0000313" key="3">
    <source>
        <dbReference type="EMBL" id="PHQ24007.1"/>
    </source>
</evidence>
<proteinExistence type="predicted"/>
<evidence type="ECO:0000313" key="4">
    <source>
        <dbReference type="Proteomes" id="UP000229044"/>
    </source>
</evidence>
<evidence type="ECO:0000256" key="1">
    <source>
        <dbReference type="ARBA" id="ARBA00022679"/>
    </source>
</evidence>
<organism evidence="3 4">
    <name type="scientific">Marinobacter guineae</name>
    <dbReference type="NCBI Taxonomy" id="432303"/>
    <lineage>
        <taxon>Bacteria</taxon>
        <taxon>Pseudomonadati</taxon>
        <taxon>Pseudomonadota</taxon>
        <taxon>Gammaproteobacteria</taxon>
        <taxon>Pseudomonadales</taxon>
        <taxon>Marinobacteraceae</taxon>
        <taxon>Marinobacter</taxon>
    </lineage>
</organism>
<dbReference type="PANTHER" id="PTHR13947:SF37">
    <property type="entry name" value="LD18367P"/>
    <property type="match status" value="1"/>
</dbReference>
<dbReference type="AlphaFoldDB" id="A0A2G1VB47"/>
<dbReference type="GO" id="GO:0008080">
    <property type="term" value="F:N-acetyltransferase activity"/>
    <property type="evidence" value="ECO:0007669"/>
    <property type="project" value="InterPro"/>
</dbReference>
<keyword evidence="1 3" id="KW-0808">Transferase</keyword>
<dbReference type="EMBL" id="NTFI01000006">
    <property type="protein sequence ID" value="PHQ24007.1"/>
    <property type="molecule type" value="Genomic_DNA"/>
</dbReference>